<keyword evidence="15" id="KW-0934">Plastid</keyword>
<dbReference type="GO" id="GO:0009535">
    <property type="term" value="C:chloroplast thylakoid membrane"/>
    <property type="evidence" value="ECO:0007669"/>
    <property type="project" value="TreeGrafter"/>
</dbReference>
<dbReference type="InterPro" id="IPR027417">
    <property type="entry name" value="P-loop_NTPase"/>
</dbReference>
<comment type="subcellular location">
    <subcellularLocation>
        <location evidence="1">Membrane</location>
        <topology evidence="1">Multi-pass membrane protein</topology>
    </subcellularLocation>
</comment>
<dbReference type="GO" id="GO:0005524">
    <property type="term" value="F:ATP binding"/>
    <property type="evidence" value="ECO:0007669"/>
    <property type="project" value="UniProtKB-KW"/>
</dbReference>
<evidence type="ECO:0000256" key="9">
    <source>
        <dbReference type="ARBA" id="ARBA00022946"/>
    </source>
</evidence>
<evidence type="ECO:0000256" key="8">
    <source>
        <dbReference type="ARBA" id="ARBA00022840"/>
    </source>
</evidence>
<evidence type="ECO:0000256" key="3">
    <source>
        <dbReference type="ARBA" id="ARBA00010550"/>
    </source>
</evidence>
<dbReference type="SUPFAM" id="SSF140990">
    <property type="entry name" value="FtsH protease domain-like"/>
    <property type="match status" value="1"/>
</dbReference>
<dbReference type="Pfam" id="PF01434">
    <property type="entry name" value="Peptidase_M41"/>
    <property type="match status" value="1"/>
</dbReference>
<name>A0A2U9NT51_9STRA</name>
<dbReference type="Gene3D" id="3.40.50.300">
    <property type="entry name" value="P-loop containing nucleotide triphosphate hydrolases"/>
    <property type="match status" value="1"/>
</dbReference>
<dbReference type="AlphaFoldDB" id="A0A2U9NT51"/>
<keyword evidence="15" id="KW-0150">Chloroplast</keyword>
<dbReference type="RefSeq" id="YP_009497555.1">
    <property type="nucleotide sequence ID" value="NC_038008.1"/>
</dbReference>
<evidence type="ECO:0000256" key="7">
    <source>
        <dbReference type="ARBA" id="ARBA00022801"/>
    </source>
</evidence>
<dbReference type="PROSITE" id="PS00674">
    <property type="entry name" value="AAA"/>
    <property type="match status" value="1"/>
</dbReference>
<dbReference type="InterPro" id="IPR037219">
    <property type="entry name" value="Peptidase_M41-like"/>
</dbReference>
<keyword evidence="10" id="KW-1133">Transmembrane helix</keyword>
<dbReference type="InterPro" id="IPR041569">
    <property type="entry name" value="AAA_lid_3"/>
</dbReference>
<evidence type="ECO:0000256" key="11">
    <source>
        <dbReference type="ARBA" id="ARBA00023078"/>
    </source>
</evidence>
<sequence length="534" mass="61566">MYIKTYNEIWTKLIRNIILKFIITIISEIKLLLNDFSNLFVKKTEKLYWINFYKICDFTWKWNHYNKEEDDEEYTETDFYADGFGTVNTGVTFQDIAGIDDELGDLKQIVTALQFPERFEIVGARVPKGTLLTGPPGTGKTLLAKALATEAGVAFLTAAGSEFVEVYAGLGALRVRNLFAWANFFSPSIIFIDELDSIGRERTDDEFDDDSEEREQTLNQLLVELDGFYENREVYVLAATNQPEVLDEALVRPGRFDRTLTLSLPNRRERVAILAVHSENKLVLPSTFRFKEIVQETHEFTGADLANIMNEAGLDAMRNGEITIKHRNIMEAIYRHKYGLPYTGYIKKSRTHMAHVYHELGHAFMATCMPYHPEIRMTTIIPREQYRTKTFFDTDEEDTLITRIEFISTVTMLLAGHIAEEVILGETEMSSIGADDLDQVFFIVYEMIAAYYMTSVRPLGFFGDGDLEIDRLVDLEMFKIITYCDSLAKRHISDHRLTFHMLAELIHEKRTISGDQIRRTIELYSPVLPKRSVW</sequence>
<keyword evidence="9" id="KW-0809">Transit peptide</keyword>
<evidence type="ECO:0000256" key="10">
    <source>
        <dbReference type="ARBA" id="ARBA00022989"/>
    </source>
</evidence>
<dbReference type="SUPFAM" id="SSF52540">
    <property type="entry name" value="P-loop containing nucleoside triphosphate hydrolases"/>
    <property type="match status" value="1"/>
</dbReference>
<keyword evidence="8 13" id="KW-0067">ATP-binding</keyword>
<evidence type="ECO:0000256" key="6">
    <source>
        <dbReference type="ARBA" id="ARBA00022741"/>
    </source>
</evidence>
<dbReference type="InterPro" id="IPR003593">
    <property type="entry name" value="AAA+_ATPase"/>
</dbReference>
<dbReference type="PANTHER" id="PTHR23076">
    <property type="entry name" value="METALLOPROTEASE M41 FTSH"/>
    <property type="match status" value="1"/>
</dbReference>
<protein>
    <submittedName>
        <fullName evidence="15">Putative plastid division protein</fullName>
    </submittedName>
</protein>
<gene>
    <name evidence="15" type="primary">ftsH</name>
</gene>
<dbReference type="PANTHER" id="PTHR23076:SF139">
    <property type="entry name" value="ATP-DEPENDENT ZINC METALLOPROTEASE FTSH 2, CHLOROPLASTIC"/>
    <property type="match status" value="1"/>
</dbReference>
<reference evidence="15" key="1">
    <citation type="journal article" date="2018" name="Adv. Bot. Res.">
        <title>Evolution of the Plastid Genomes in Diatoms.</title>
        <authorList>
            <person name="Yu M."/>
            <person name="Ashworth M.P."/>
            <person name="Hajrah N.H."/>
            <person name="Khiyami M.A."/>
            <person name="Sabir M.J."/>
            <person name="Alhebshi A.M."/>
            <person name="Al-Malki A.L."/>
            <person name="Sabir J.S.M."/>
            <person name="Theriot E.C."/>
            <person name="Jansen R.K."/>
        </authorList>
    </citation>
    <scope>NUCLEOTIDE SEQUENCE</scope>
</reference>
<dbReference type="GeneID" id="36960328"/>
<evidence type="ECO:0000313" key="15">
    <source>
        <dbReference type="EMBL" id="AWT40268.1"/>
    </source>
</evidence>
<accession>A0A2U9NT51</accession>
<dbReference type="SMART" id="SM00382">
    <property type="entry name" value="AAA"/>
    <property type="match status" value="1"/>
</dbReference>
<keyword evidence="4" id="KW-0645">Protease</keyword>
<feature type="domain" description="AAA+ ATPase" evidence="14">
    <location>
        <begin position="126"/>
        <end position="266"/>
    </location>
</feature>
<dbReference type="Pfam" id="PF00004">
    <property type="entry name" value="AAA"/>
    <property type="match status" value="1"/>
</dbReference>
<dbReference type="Pfam" id="PF17862">
    <property type="entry name" value="AAA_lid_3"/>
    <property type="match status" value="1"/>
</dbReference>
<comment type="similarity">
    <text evidence="2">In the C-terminal section; belongs to the peptidase M41 family.</text>
</comment>
<keyword evidence="12" id="KW-0472">Membrane</keyword>
<dbReference type="Gene3D" id="1.10.8.60">
    <property type="match status" value="1"/>
</dbReference>
<keyword evidence="6 13" id="KW-0547">Nucleotide-binding</keyword>
<comment type="similarity">
    <text evidence="3">In the N-terminal section; belongs to the AAA ATPase family.</text>
</comment>
<dbReference type="GO" id="GO:0006508">
    <property type="term" value="P:proteolysis"/>
    <property type="evidence" value="ECO:0007669"/>
    <property type="project" value="UniProtKB-KW"/>
</dbReference>
<proteinExistence type="inferred from homology"/>
<dbReference type="FunFam" id="3.40.50.300:FF:000277">
    <property type="entry name" value="ATP-dependent zinc metalloprotease FtsH"/>
    <property type="match status" value="1"/>
</dbReference>
<keyword evidence="7" id="KW-0378">Hydrolase</keyword>
<dbReference type="InterPro" id="IPR003959">
    <property type="entry name" value="ATPase_AAA_core"/>
</dbReference>
<evidence type="ECO:0000256" key="1">
    <source>
        <dbReference type="ARBA" id="ARBA00004141"/>
    </source>
</evidence>
<geneLocation type="chloroplast" evidence="15"/>
<dbReference type="EMBL" id="MG755807">
    <property type="protein sequence ID" value="AWT40268.1"/>
    <property type="molecule type" value="Genomic_DNA"/>
</dbReference>
<comment type="similarity">
    <text evidence="13">Belongs to the AAA ATPase family.</text>
</comment>
<evidence type="ECO:0000256" key="13">
    <source>
        <dbReference type="RuleBase" id="RU003651"/>
    </source>
</evidence>
<keyword evidence="5" id="KW-0812">Transmembrane</keyword>
<dbReference type="GO" id="GO:0016887">
    <property type="term" value="F:ATP hydrolysis activity"/>
    <property type="evidence" value="ECO:0007669"/>
    <property type="project" value="InterPro"/>
</dbReference>
<dbReference type="Gene3D" id="1.20.58.760">
    <property type="entry name" value="Peptidase M41"/>
    <property type="match status" value="1"/>
</dbReference>
<dbReference type="InterPro" id="IPR003960">
    <property type="entry name" value="ATPase_AAA_CS"/>
</dbReference>
<dbReference type="InterPro" id="IPR000642">
    <property type="entry name" value="Peptidase_M41"/>
</dbReference>
<evidence type="ECO:0000256" key="5">
    <source>
        <dbReference type="ARBA" id="ARBA00022692"/>
    </source>
</evidence>
<keyword evidence="11" id="KW-0793">Thylakoid</keyword>
<evidence type="ECO:0000256" key="12">
    <source>
        <dbReference type="ARBA" id="ARBA00023136"/>
    </source>
</evidence>
<dbReference type="GO" id="GO:0004222">
    <property type="term" value="F:metalloendopeptidase activity"/>
    <property type="evidence" value="ECO:0007669"/>
    <property type="project" value="InterPro"/>
</dbReference>
<evidence type="ECO:0000256" key="4">
    <source>
        <dbReference type="ARBA" id="ARBA00022670"/>
    </source>
</evidence>
<dbReference type="GO" id="GO:0004176">
    <property type="term" value="F:ATP-dependent peptidase activity"/>
    <property type="evidence" value="ECO:0007669"/>
    <property type="project" value="InterPro"/>
</dbReference>
<evidence type="ECO:0000256" key="2">
    <source>
        <dbReference type="ARBA" id="ARBA00010044"/>
    </source>
</evidence>
<organism evidence="15">
    <name type="scientific">Astrosyne radiata</name>
    <dbReference type="NCBI Taxonomy" id="1158023"/>
    <lineage>
        <taxon>Eukaryota</taxon>
        <taxon>Sar</taxon>
        <taxon>Stramenopiles</taxon>
        <taxon>Ochrophyta</taxon>
        <taxon>Bacillariophyta</taxon>
        <taxon>Fragilariophyceae</taxon>
        <taxon>Fragilariophycidae</taxon>
        <taxon>Cyclophorales</taxon>
        <taxon>Cyclophoraceae</taxon>
        <taxon>Astrosyne</taxon>
    </lineage>
</organism>
<evidence type="ECO:0000259" key="14">
    <source>
        <dbReference type="SMART" id="SM00382"/>
    </source>
</evidence>